<reference evidence="7 8" key="1">
    <citation type="submission" date="2024-03" db="EMBL/GenBank/DDBJ databases">
        <title>Bacilli Hybrid Assemblies.</title>
        <authorList>
            <person name="Kovac J."/>
        </authorList>
    </citation>
    <scope>NUCLEOTIDE SEQUENCE [LARGE SCALE GENOMIC DNA]</scope>
    <source>
        <strain evidence="7 8">FSL R7-0666</strain>
    </source>
</reference>
<name>A0ABU9VD62_9BACI</name>
<comment type="caution">
    <text evidence="7">The sequence shown here is derived from an EMBL/GenBank/DDBJ whole genome shotgun (WGS) entry which is preliminary data.</text>
</comment>
<feature type="compositionally biased region" description="Low complexity" evidence="4">
    <location>
        <begin position="29"/>
        <end position="44"/>
    </location>
</feature>
<dbReference type="RefSeq" id="WP_343128866.1">
    <property type="nucleotide sequence ID" value="NZ_JBCITK010000001.1"/>
</dbReference>
<sequence length="535" mass="58897">MKLGKKHLSMWMLILLLSFGLAACASEPDANSGSSDDDAAAGNEEGTGGDLVIDTKSELVSLDPHGVNDVPSGNVQSNIYETLVFFDENMDIQNGLAEDWKQVDENTLEFKLREGITFTDGEPFNAEAVKANIDRITDEDIASQRAFLFADISEINVVDDYTIQFITEEPSASLIFSFAHNGGSMISPKSIEEDYAAMENGETSGSVIGTNPVGTGIFKLDEWASGNFVRLVKNEDYWDGEAKLDSVTFQVVSEDNTRLANIETGSAHISEPTAPSDVNRVENSDVMDIVQSDSLNVSYIGFNTEREPFDDVRVRRAISMAINNEDVVNNLYNGYGTPAKGPIAPGVIGYDDSIEPIEYNPEEAKKLLEEAGIEDGFEITISTNDTTERQDLATFVQAELGKVGLDVNIDIVEWGAYLEQTAQGDTDMFVLGWSSATGDADYALEPLFHSKNKGNAGNRSFYENEEVDALLDEAKNELDTTKRNELYSQVQEILIEEAPLLYTHHKVELNAVANTVHGFYRHPTGDFWLKDVYVD</sequence>
<protein>
    <submittedName>
        <fullName evidence="7">Glutathione ABC transporter substrate-binding protein</fullName>
    </submittedName>
</protein>
<dbReference type="EMBL" id="JBCITK010000001">
    <property type="protein sequence ID" value="MEN0641595.1"/>
    <property type="molecule type" value="Genomic_DNA"/>
</dbReference>
<dbReference type="Proteomes" id="UP001418796">
    <property type="component" value="Unassembled WGS sequence"/>
</dbReference>
<dbReference type="CDD" id="cd08499">
    <property type="entry name" value="PBP2_Ylib_like"/>
    <property type="match status" value="1"/>
</dbReference>
<accession>A0ABU9VD62</accession>
<proteinExistence type="inferred from homology"/>
<dbReference type="InterPro" id="IPR000914">
    <property type="entry name" value="SBP_5_dom"/>
</dbReference>
<evidence type="ECO:0000256" key="3">
    <source>
        <dbReference type="ARBA" id="ARBA00022729"/>
    </source>
</evidence>
<feature type="chain" id="PRO_5045649383" evidence="5">
    <location>
        <begin position="26"/>
        <end position="535"/>
    </location>
</feature>
<feature type="domain" description="Solute-binding protein family 5" evidence="6">
    <location>
        <begin position="92"/>
        <end position="455"/>
    </location>
</feature>
<keyword evidence="2" id="KW-0813">Transport</keyword>
<dbReference type="PROSITE" id="PS51257">
    <property type="entry name" value="PROKAR_LIPOPROTEIN"/>
    <property type="match status" value="1"/>
</dbReference>
<feature type="signal peptide" evidence="5">
    <location>
        <begin position="1"/>
        <end position="25"/>
    </location>
</feature>
<dbReference type="PANTHER" id="PTHR30290">
    <property type="entry name" value="PERIPLASMIC BINDING COMPONENT OF ABC TRANSPORTER"/>
    <property type="match status" value="1"/>
</dbReference>
<keyword evidence="3 5" id="KW-0732">Signal</keyword>
<dbReference type="InterPro" id="IPR030678">
    <property type="entry name" value="Peptide/Ni-bd"/>
</dbReference>
<dbReference type="PANTHER" id="PTHR30290:SF9">
    <property type="entry name" value="OLIGOPEPTIDE-BINDING PROTEIN APPA"/>
    <property type="match status" value="1"/>
</dbReference>
<organism evidence="7 8">
    <name type="scientific">Alkalicoccobacillus gibsonii</name>
    <dbReference type="NCBI Taxonomy" id="79881"/>
    <lineage>
        <taxon>Bacteria</taxon>
        <taxon>Bacillati</taxon>
        <taxon>Bacillota</taxon>
        <taxon>Bacilli</taxon>
        <taxon>Bacillales</taxon>
        <taxon>Bacillaceae</taxon>
        <taxon>Alkalicoccobacillus</taxon>
    </lineage>
</organism>
<feature type="region of interest" description="Disordered" evidence="4">
    <location>
        <begin position="28"/>
        <end position="49"/>
    </location>
</feature>
<dbReference type="InterPro" id="IPR039424">
    <property type="entry name" value="SBP_5"/>
</dbReference>
<dbReference type="Gene3D" id="3.90.76.10">
    <property type="entry name" value="Dipeptide-binding Protein, Domain 1"/>
    <property type="match status" value="1"/>
</dbReference>
<dbReference type="Gene3D" id="3.40.190.10">
    <property type="entry name" value="Periplasmic binding protein-like II"/>
    <property type="match status" value="1"/>
</dbReference>
<evidence type="ECO:0000313" key="8">
    <source>
        <dbReference type="Proteomes" id="UP001418796"/>
    </source>
</evidence>
<gene>
    <name evidence="7" type="ORF">MKY91_00125</name>
</gene>
<evidence type="ECO:0000259" key="6">
    <source>
        <dbReference type="Pfam" id="PF00496"/>
    </source>
</evidence>
<comment type="similarity">
    <text evidence="1">Belongs to the bacterial solute-binding protein 5 family.</text>
</comment>
<keyword evidence="8" id="KW-1185">Reference proteome</keyword>
<evidence type="ECO:0000256" key="1">
    <source>
        <dbReference type="ARBA" id="ARBA00005695"/>
    </source>
</evidence>
<dbReference type="PIRSF" id="PIRSF002741">
    <property type="entry name" value="MppA"/>
    <property type="match status" value="1"/>
</dbReference>
<dbReference type="Pfam" id="PF00496">
    <property type="entry name" value="SBP_bac_5"/>
    <property type="match status" value="1"/>
</dbReference>
<evidence type="ECO:0000256" key="5">
    <source>
        <dbReference type="SAM" id="SignalP"/>
    </source>
</evidence>
<evidence type="ECO:0000313" key="7">
    <source>
        <dbReference type="EMBL" id="MEN0641595.1"/>
    </source>
</evidence>
<evidence type="ECO:0000256" key="4">
    <source>
        <dbReference type="SAM" id="MobiDB-lite"/>
    </source>
</evidence>
<evidence type="ECO:0000256" key="2">
    <source>
        <dbReference type="ARBA" id="ARBA00022448"/>
    </source>
</evidence>
<dbReference type="SUPFAM" id="SSF53850">
    <property type="entry name" value="Periplasmic binding protein-like II"/>
    <property type="match status" value="1"/>
</dbReference>
<dbReference type="Gene3D" id="3.10.105.10">
    <property type="entry name" value="Dipeptide-binding Protein, Domain 3"/>
    <property type="match status" value="1"/>
</dbReference>